<dbReference type="AlphaFoldDB" id="A0A540M1X2"/>
<reference evidence="2 3" key="1">
    <citation type="journal article" date="2019" name="G3 (Bethesda)">
        <title>Sequencing of a Wild Apple (Malus baccata) Genome Unravels the Differences Between Cultivated and Wild Apple Species Regarding Disease Resistance and Cold Tolerance.</title>
        <authorList>
            <person name="Chen X."/>
        </authorList>
    </citation>
    <scope>NUCLEOTIDE SEQUENCE [LARGE SCALE GENOMIC DNA]</scope>
    <source>
        <strain evidence="3">cv. Shandingzi</strain>
        <tissue evidence="2">Leaves</tissue>
    </source>
</reference>
<dbReference type="Proteomes" id="UP000315295">
    <property type="component" value="Unassembled WGS sequence"/>
</dbReference>
<evidence type="ECO:0000313" key="3">
    <source>
        <dbReference type="Proteomes" id="UP000315295"/>
    </source>
</evidence>
<evidence type="ECO:0000256" key="1">
    <source>
        <dbReference type="SAM" id="MobiDB-lite"/>
    </source>
</evidence>
<sequence>MDGRYLSVSGSDKLSYPDEEDHKDSPALPPLPSHPRRRKDFNILYKQARMVFKLMGPERYINNYIP</sequence>
<keyword evidence="3" id="KW-1185">Reference proteome</keyword>
<protein>
    <submittedName>
        <fullName evidence="2">Uncharacterized protein</fullName>
    </submittedName>
</protein>
<name>A0A540M1X2_MALBA</name>
<organism evidence="2 3">
    <name type="scientific">Malus baccata</name>
    <name type="common">Siberian crab apple</name>
    <name type="synonym">Pyrus baccata</name>
    <dbReference type="NCBI Taxonomy" id="106549"/>
    <lineage>
        <taxon>Eukaryota</taxon>
        <taxon>Viridiplantae</taxon>
        <taxon>Streptophyta</taxon>
        <taxon>Embryophyta</taxon>
        <taxon>Tracheophyta</taxon>
        <taxon>Spermatophyta</taxon>
        <taxon>Magnoliopsida</taxon>
        <taxon>eudicotyledons</taxon>
        <taxon>Gunneridae</taxon>
        <taxon>Pentapetalae</taxon>
        <taxon>rosids</taxon>
        <taxon>fabids</taxon>
        <taxon>Rosales</taxon>
        <taxon>Rosaceae</taxon>
        <taxon>Amygdaloideae</taxon>
        <taxon>Maleae</taxon>
        <taxon>Malus</taxon>
    </lineage>
</organism>
<feature type="region of interest" description="Disordered" evidence="1">
    <location>
        <begin position="1"/>
        <end position="39"/>
    </location>
</feature>
<dbReference type="EMBL" id="VIEB01000387">
    <property type="protein sequence ID" value="TQD92731.1"/>
    <property type="molecule type" value="Genomic_DNA"/>
</dbReference>
<comment type="caution">
    <text evidence="2">The sequence shown here is derived from an EMBL/GenBank/DDBJ whole genome shotgun (WGS) entry which is preliminary data.</text>
</comment>
<evidence type="ECO:0000313" key="2">
    <source>
        <dbReference type="EMBL" id="TQD92731.1"/>
    </source>
</evidence>
<proteinExistence type="predicted"/>
<gene>
    <name evidence="2" type="ORF">C1H46_021656</name>
</gene>
<accession>A0A540M1X2</accession>